<gene>
    <name evidence="1" type="ORF">CMC5_046440</name>
</gene>
<dbReference type="Gene3D" id="2.120.10.80">
    <property type="entry name" value="Kelch-type beta propeller"/>
    <property type="match status" value="1"/>
</dbReference>
<dbReference type="EMBL" id="CP012159">
    <property type="protein sequence ID" value="AKT40489.1"/>
    <property type="molecule type" value="Genomic_DNA"/>
</dbReference>
<proteinExistence type="predicted"/>
<sequence length="453" mass="45579">MTTRISLAVLCLLAAACGDDDPRTLRLEVIPGHETTAFQDDPPVTRIEVVARDTTGVEVASASAAPGGELDFGELPADLALTFNITGVDTTGTPVVRGRSLSGILLGQVQGDVLPLFAQRLGGWARPPGTLPFTRSGGIAVPIGERYLALTGGAGAGDDPAATVGYDLLGWYGANAVSLPRPARSAISRGNALLIIDGNGATVADFVAGTATEISVPEGLASFADVAGGYAIEASEGRTFLVGATRAETPTTGILVVEADGSLRAAQLSAPRAGAAAAWLDGVGLVVAAGSATAPGIEVLAATATTAVPHPFPPDPTLGAGAVIGGIGDIVLIGGTREDGSPAATRRLAPVCITDCDTVAIDGATLPVALTGMRAFALSGARAIVVGHEAVQDRPWDRSYLLDLAVGTATELPLREPRMGAAVVPAPNGTLVLLGGVHEDGSPALTLEMFFPE</sequence>
<reference evidence="1 2" key="1">
    <citation type="submission" date="2015-07" db="EMBL/GenBank/DDBJ databases">
        <title>Genome analysis of myxobacterium Chondromyces crocatus Cm c5 reveals a high potential for natural compound synthesis and the genetic basis for the loss of fruiting body formation.</title>
        <authorList>
            <person name="Zaburannyi N."/>
            <person name="Bunk B."/>
            <person name="Maier J."/>
            <person name="Overmann J."/>
            <person name="Mueller R."/>
        </authorList>
    </citation>
    <scope>NUCLEOTIDE SEQUENCE [LARGE SCALE GENOMIC DNA]</scope>
    <source>
        <strain evidence="1 2">Cm c5</strain>
    </source>
</reference>
<dbReference type="InterPro" id="IPR011043">
    <property type="entry name" value="Gal_Oxase/kelch_b-propeller"/>
</dbReference>
<name>A0A0K1EI04_CHOCO</name>
<dbReference type="OrthoDB" id="5494741at2"/>
<evidence type="ECO:0000313" key="1">
    <source>
        <dbReference type="EMBL" id="AKT40489.1"/>
    </source>
</evidence>
<dbReference type="STRING" id="52.CMC5_046440"/>
<evidence type="ECO:0000313" key="2">
    <source>
        <dbReference type="Proteomes" id="UP000067626"/>
    </source>
</evidence>
<protein>
    <submittedName>
        <fullName evidence="1">Uncharacterized protein</fullName>
    </submittedName>
</protein>
<dbReference type="PROSITE" id="PS51257">
    <property type="entry name" value="PROKAR_LIPOPROTEIN"/>
    <property type="match status" value="1"/>
</dbReference>
<organism evidence="1 2">
    <name type="scientific">Chondromyces crocatus</name>
    <dbReference type="NCBI Taxonomy" id="52"/>
    <lineage>
        <taxon>Bacteria</taxon>
        <taxon>Pseudomonadati</taxon>
        <taxon>Myxococcota</taxon>
        <taxon>Polyangia</taxon>
        <taxon>Polyangiales</taxon>
        <taxon>Polyangiaceae</taxon>
        <taxon>Chondromyces</taxon>
    </lineage>
</organism>
<keyword evidence="2" id="KW-1185">Reference proteome</keyword>
<dbReference type="Proteomes" id="UP000067626">
    <property type="component" value="Chromosome"/>
</dbReference>
<accession>A0A0K1EI04</accession>
<dbReference type="RefSeq" id="WP_050432418.1">
    <property type="nucleotide sequence ID" value="NZ_CP012159.1"/>
</dbReference>
<dbReference type="SUPFAM" id="SSF50965">
    <property type="entry name" value="Galactose oxidase, central domain"/>
    <property type="match status" value="1"/>
</dbReference>
<dbReference type="AlphaFoldDB" id="A0A0K1EI04"/>
<dbReference type="KEGG" id="ccro:CMC5_046440"/>
<dbReference type="InterPro" id="IPR015915">
    <property type="entry name" value="Kelch-typ_b-propeller"/>
</dbReference>